<dbReference type="AlphaFoldDB" id="A0A7J5BNQ2"/>
<dbReference type="Pfam" id="PF00155">
    <property type="entry name" value="Aminotran_1_2"/>
    <property type="match status" value="1"/>
</dbReference>
<dbReference type="GO" id="GO:0030170">
    <property type="term" value="F:pyridoxal phosphate binding"/>
    <property type="evidence" value="ECO:0007669"/>
    <property type="project" value="InterPro"/>
</dbReference>
<dbReference type="OrthoDB" id="199743at2"/>
<evidence type="ECO:0000256" key="2">
    <source>
        <dbReference type="ARBA" id="ARBA00022576"/>
    </source>
</evidence>
<dbReference type="Gene3D" id="3.40.640.10">
    <property type="entry name" value="Type I PLP-dependent aspartate aminotransferase-like (Major domain)"/>
    <property type="match status" value="1"/>
</dbReference>
<evidence type="ECO:0000256" key="4">
    <source>
        <dbReference type="ARBA" id="ARBA00022898"/>
    </source>
</evidence>
<dbReference type="PANTHER" id="PTHR42790:SF19">
    <property type="entry name" value="KYNURENINE_ALPHA-AMINOADIPATE AMINOTRANSFERASE, MITOCHONDRIAL"/>
    <property type="match status" value="1"/>
</dbReference>
<evidence type="ECO:0000313" key="7">
    <source>
        <dbReference type="EMBL" id="KAB1653822.1"/>
    </source>
</evidence>
<dbReference type="InterPro" id="IPR015422">
    <property type="entry name" value="PyrdxlP-dep_Trfase_small"/>
</dbReference>
<dbReference type="InterPro" id="IPR004839">
    <property type="entry name" value="Aminotransferase_I/II_large"/>
</dbReference>
<organism evidence="7 8">
    <name type="scientific">Pseudoclavibacter chungangensis</name>
    <dbReference type="NCBI Taxonomy" id="587635"/>
    <lineage>
        <taxon>Bacteria</taxon>
        <taxon>Bacillati</taxon>
        <taxon>Actinomycetota</taxon>
        <taxon>Actinomycetes</taxon>
        <taxon>Micrococcales</taxon>
        <taxon>Microbacteriaceae</taxon>
        <taxon>Pseudoclavibacter</taxon>
    </lineage>
</organism>
<protein>
    <submittedName>
        <fullName evidence="7">PLP-dependent aminotransferase family protein</fullName>
    </submittedName>
</protein>
<evidence type="ECO:0000256" key="1">
    <source>
        <dbReference type="ARBA" id="ARBA00001933"/>
    </source>
</evidence>
<dbReference type="InterPro" id="IPR015424">
    <property type="entry name" value="PyrdxlP-dep_Trfase"/>
</dbReference>
<dbReference type="GO" id="GO:1901605">
    <property type="term" value="P:alpha-amino acid metabolic process"/>
    <property type="evidence" value="ECO:0007669"/>
    <property type="project" value="TreeGrafter"/>
</dbReference>
<gene>
    <name evidence="7" type="ORF">F8O01_14445</name>
</gene>
<feature type="domain" description="Aminotransferase class I/classII large" evidence="6">
    <location>
        <begin position="68"/>
        <end position="409"/>
    </location>
</feature>
<dbReference type="RefSeq" id="WP_158041659.1">
    <property type="nucleotide sequence ID" value="NZ_JACCFV010000001.1"/>
</dbReference>
<dbReference type="PANTHER" id="PTHR42790">
    <property type="entry name" value="AMINOTRANSFERASE"/>
    <property type="match status" value="1"/>
</dbReference>
<dbReference type="InterPro" id="IPR050859">
    <property type="entry name" value="Class-I_PLP-dep_aminotransf"/>
</dbReference>
<accession>A0A7J5BNQ2</accession>
<keyword evidence="2 7" id="KW-0032">Aminotransferase</keyword>
<evidence type="ECO:0000256" key="3">
    <source>
        <dbReference type="ARBA" id="ARBA00022679"/>
    </source>
</evidence>
<dbReference type="Proteomes" id="UP000467240">
    <property type="component" value="Unassembled WGS sequence"/>
</dbReference>
<name>A0A7J5BNQ2_9MICO</name>
<feature type="region of interest" description="Disordered" evidence="5">
    <location>
        <begin position="1"/>
        <end position="37"/>
    </location>
</feature>
<proteinExistence type="predicted"/>
<dbReference type="CDD" id="cd00609">
    <property type="entry name" value="AAT_like"/>
    <property type="match status" value="1"/>
</dbReference>
<dbReference type="SUPFAM" id="SSF53383">
    <property type="entry name" value="PLP-dependent transferases"/>
    <property type="match status" value="1"/>
</dbReference>
<sequence>MTSTLHTAAPSTTPTTDPTASDGGDTDARPALIRGLSAPKGFGDATLRERRADAIELLGGIPDPAVLPTRELAEATARVLAVPGVPALQYGRTEGLPLLREWIAAREGVDVGRIVITNGGFHGLSLAIQAVVERGGTVAVDDPIFPLFLRGLELSAGVPLPVPVGAEGLDIDALEARLADGARPSGLYTVPDFHNPSQGTLPTAARRRLVELAEQHDFVVFADNPYRELRFAGEPQDDAVFNESDHVIHINTFTKTLGPGLRLGWLVLPERFTRDVVALRSRQDSHTSLFVQSAIAELLTSDEGLFDRTLGVARELYRSRAEGLATALEREAPGAFEVRVPDGGFFLWPRLVDDAVDADRLAADASAEGVEYQRGSFFASGTGNGAERHLRLSCGDTSVERLDEAAVRLARALARQA</sequence>
<evidence type="ECO:0000313" key="8">
    <source>
        <dbReference type="Proteomes" id="UP000467240"/>
    </source>
</evidence>
<evidence type="ECO:0000256" key="5">
    <source>
        <dbReference type="SAM" id="MobiDB-lite"/>
    </source>
</evidence>
<evidence type="ECO:0000259" key="6">
    <source>
        <dbReference type="Pfam" id="PF00155"/>
    </source>
</evidence>
<keyword evidence="3 7" id="KW-0808">Transferase</keyword>
<comment type="cofactor">
    <cofactor evidence="1">
        <name>pyridoxal 5'-phosphate</name>
        <dbReference type="ChEBI" id="CHEBI:597326"/>
    </cofactor>
</comment>
<comment type="caution">
    <text evidence="7">The sequence shown here is derived from an EMBL/GenBank/DDBJ whole genome shotgun (WGS) entry which is preliminary data.</text>
</comment>
<dbReference type="Gene3D" id="3.90.1150.10">
    <property type="entry name" value="Aspartate Aminotransferase, domain 1"/>
    <property type="match status" value="1"/>
</dbReference>
<keyword evidence="4" id="KW-0663">Pyridoxal phosphate</keyword>
<feature type="compositionally biased region" description="Low complexity" evidence="5">
    <location>
        <begin position="7"/>
        <end position="23"/>
    </location>
</feature>
<dbReference type="InterPro" id="IPR015421">
    <property type="entry name" value="PyrdxlP-dep_Trfase_major"/>
</dbReference>
<reference evidence="7 8" key="1">
    <citation type="submission" date="2019-09" db="EMBL/GenBank/DDBJ databases">
        <title>Phylogeny of genus Pseudoclavibacter and closely related genus.</title>
        <authorList>
            <person name="Li Y."/>
        </authorList>
    </citation>
    <scope>NUCLEOTIDE SEQUENCE [LARGE SCALE GENOMIC DNA]</scope>
    <source>
        <strain evidence="7 8">DSM 23821</strain>
    </source>
</reference>
<dbReference type="EMBL" id="WBJZ01000021">
    <property type="protein sequence ID" value="KAB1653822.1"/>
    <property type="molecule type" value="Genomic_DNA"/>
</dbReference>
<keyword evidence="8" id="KW-1185">Reference proteome</keyword>
<dbReference type="GO" id="GO:0008483">
    <property type="term" value="F:transaminase activity"/>
    <property type="evidence" value="ECO:0007669"/>
    <property type="project" value="UniProtKB-KW"/>
</dbReference>